<dbReference type="VEuPathDB" id="FungiDB:LEMA_P117490.1"/>
<gene>
    <name evidence="1" type="ORF">LEMA_P117490.1</name>
</gene>
<accession>E4ZU36</accession>
<dbReference type="Proteomes" id="UP000002668">
    <property type="component" value="Genome"/>
</dbReference>
<evidence type="ECO:0000313" key="2">
    <source>
        <dbReference type="Proteomes" id="UP000002668"/>
    </source>
</evidence>
<proteinExistence type="predicted"/>
<keyword evidence="2" id="KW-1185">Reference proteome</keyword>
<organism evidence="2">
    <name type="scientific">Leptosphaeria maculans (strain JN3 / isolate v23.1.3 / race Av1-4-5-6-7-8)</name>
    <name type="common">Blackleg fungus</name>
    <name type="synonym">Phoma lingam</name>
    <dbReference type="NCBI Taxonomy" id="985895"/>
    <lineage>
        <taxon>Eukaryota</taxon>
        <taxon>Fungi</taxon>
        <taxon>Dikarya</taxon>
        <taxon>Ascomycota</taxon>
        <taxon>Pezizomycotina</taxon>
        <taxon>Dothideomycetes</taxon>
        <taxon>Pleosporomycetidae</taxon>
        <taxon>Pleosporales</taxon>
        <taxon>Pleosporineae</taxon>
        <taxon>Leptosphaeriaceae</taxon>
        <taxon>Plenodomus</taxon>
        <taxon>Plenodomus lingam/Leptosphaeria maculans species complex</taxon>
    </lineage>
</organism>
<protein>
    <submittedName>
        <fullName evidence="1">Predicted protein</fullName>
    </submittedName>
</protein>
<evidence type="ECO:0000313" key="1">
    <source>
        <dbReference type="EMBL" id="CBX94746.1"/>
    </source>
</evidence>
<reference evidence="2" key="1">
    <citation type="journal article" date="2011" name="Nat. Commun.">
        <title>Effector diversification within compartments of the Leptosphaeria maculans genome affected by Repeat-Induced Point mutations.</title>
        <authorList>
            <person name="Rouxel T."/>
            <person name="Grandaubert J."/>
            <person name="Hane J.K."/>
            <person name="Hoede C."/>
            <person name="van de Wouw A.P."/>
            <person name="Couloux A."/>
            <person name="Dominguez V."/>
            <person name="Anthouard V."/>
            <person name="Bally P."/>
            <person name="Bourras S."/>
            <person name="Cozijnsen A.J."/>
            <person name="Ciuffetti L.M."/>
            <person name="Degrave A."/>
            <person name="Dilmaghani A."/>
            <person name="Duret L."/>
            <person name="Fudal I."/>
            <person name="Goodwin S.B."/>
            <person name="Gout L."/>
            <person name="Glaser N."/>
            <person name="Linglin J."/>
            <person name="Kema G.H.J."/>
            <person name="Lapalu N."/>
            <person name="Lawrence C.B."/>
            <person name="May K."/>
            <person name="Meyer M."/>
            <person name="Ollivier B."/>
            <person name="Poulain J."/>
            <person name="Schoch C.L."/>
            <person name="Simon A."/>
            <person name="Spatafora J.W."/>
            <person name="Stachowiak A."/>
            <person name="Turgeon B.G."/>
            <person name="Tyler B.M."/>
            <person name="Vincent D."/>
            <person name="Weissenbach J."/>
            <person name="Amselem J."/>
            <person name="Quesneville H."/>
            <person name="Oliver R.P."/>
            <person name="Wincker P."/>
            <person name="Balesdent M.-H."/>
            <person name="Howlett B.J."/>
        </authorList>
    </citation>
    <scope>NUCLEOTIDE SEQUENCE [LARGE SCALE GENOMIC DNA]</scope>
    <source>
        <strain evidence="2">JN3 / isolate v23.1.3 / race Av1-4-5-6-7-8</strain>
    </source>
</reference>
<dbReference type="EMBL" id="FP929125">
    <property type="protein sequence ID" value="CBX94746.1"/>
    <property type="molecule type" value="Genomic_DNA"/>
</dbReference>
<sequence length="87" mass="9811">MSRRKLSQYTHYPTYQPSGLHIFTSQPGILHRLQFSTVFVLILMSSFGIHVKSTCVLGLPTSAHQRPTFCRTQACTDAHDIPETSYA</sequence>
<dbReference type="HOGENOM" id="CLU_2483766_0_0_1"/>
<dbReference type="AlphaFoldDB" id="E4ZU36"/>
<name>E4ZU36_LEPMJ</name>
<dbReference type="InParanoid" id="E4ZU36"/>